<dbReference type="RefSeq" id="WP_136941400.1">
    <property type="nucleotide sequence ID" value="NZ_SWKR01000001.1"/>
</dbReference>
<gene>
    <name evidence="1" type="ORF">FBR43_01135</name>
</gene>
<keyword evidence="2" id="KW-1185">Reference proteome</keyword>
<dbReference type="EMBL" id="SWKR01000001">
    <property type="protein sequence ID" value="TKD52980.1"/>
    <property type="molecule type" value="Genomic_DNA"/>
</dbReference>
<sequence length="83" mass="8802">MRLTLLALIPALGLIACGSPDEIATTNSGNVVLNDAQANYAFENDNEGPLQVQREEQMNIANAMADGNAMDGNMADPMMGNMM</sequence>
<organism evidence="1 2">
    <name type="scientific">Sphingomonas baiyangensis</name>
    <dbReference type="NCBI Taxonomy" id="2572576"/>
    <lineage>
        <taxon>Bacteria</taxon>
        <taxon>Pseudomonadati</taxon>
        <taxon>Pseudomonadota</taxon>
        <taxon>Alphaproteobacteria</taxon>
        <taxon>Sphingomonadales</taxon>
        <taxon>Sphingomonadaceae</taxon>
        <taxon>Sphingomonas</taxon>
    </lineage>
</organism>
<protein>
    <submittedName>
        <fullName evidence="1">Uncharacterized protein</fullName>
    </submittedName>
</protein>
<accession>A0A4U1L9C8</accession>
<evidence type="ECO:0000313" key="2">
    <source>
        <dbReference type="Proteomes" id="UP000309138"/>
    </source>
</evidence>
<reference evidence="1 2" key="1">
    <citation type="submission" date="2019-04" db="EMBL/GenBank/DDBJ databases">
        <authorList>
            <person name="Yang Y."/>
            <person name="Wei D."/>
        </authorList>
    </citation>
    <scope>NUCLEOTIDE SEQUENCE [LARGE SCALE GENOMIC DNA]</scope>
    <source>
        <strain evidence="1 2">L-1-4w-11</strain>
    </source>
</reference>
<name>A0A4U1L9C8_9SPHN</name>
<dbReference type="Proteomes" id="UP000309138">
    <property type="component" value="Unassembled WGS sequence"/>
</dbReference>
<dbReference type="AlphaFoldDB" id="A0A4U1L9C8"/>
<evidence type="ECO:0000313" key="1">
    <source>
        <dbReference type="EMBL" id="TKD52980.1"/>
    </source>
</evidence>
<dbReference type="OrthoDB" id="7582414at2"/>
<dbReference type="PROSITE" id="PS51257">
    <property type="entry name" value="PROKAR_LIPOPROTEIN"/>
    <property type="match status" value="1"/>
</dbReference>
<proteinExistence type="predicted"/>
<comment type="caution">
    <text evidence="1">The sequence shown here is derived from an EMBL/GenBank/DDBJ whole genome shotgun (WGS) entry which is preliminary data.</text>
</comment>